<name>A0A7W6NZX8_9SPHN</name>
<keyword evidence="2" id="KW-1185">Reference proteome</keyword>
<dbReference type="PROSITE" id="PS51257">
    <property type="entry name" value="PROKAR_LIPOPROTEIN"/>
    <property type="match status" value="1"/>
</dbReference>
<evidence type="ECO:0000313" key="2">
    <source>
        <dbReference type="Proteomes" id="UP000557392"/>
    </source>
</evidence>
<gene>
    <name evidence="1" type="ORF">GGR46_004699</name>
</gene>
<dbReference type="RefSeq" id="WP_184000469.1">
    <property type="nucleotide sequence ID" value="NZ_JACIEH010000005.1"/>
</dbReference>
<dbReference type="Proteomes" id="UP000557392">
    <property type="component" value="Unassembled WGS sequence"/>
</dbReference>
<accession>A0A7W6NZX8</accession>
<proteinExistence type="predicted"/>
<protein>
    <submittedName>
        <fullName evidence="1">Uncharacterized protein</fullName>
    </submittedName>
</protein>
<sequence length="184" mass="19224">MLRIAGFALAVAAACSGAPRPAPGLADIAGQWSQSSQGKELVLVPRIKLQPNVGVGAGTSLGGTTGYGSMTRTAIVTEPVPMDVTRSMTMAIGQDGRFDWTITRRHAEDGGCTRTTTQEKRGTVRLEGSALVFAIAGGTESWRSSCGKQGSGVIAAASERYAMTVQGGALHLVSGPSRWTFRRR</sequence>
<organism evidence="1 2">
    <name type="scientific">Sphingomonas kyeonggiensis</name>
    <dbReference type="NCBI Taxonomy" id="1268553"/>
    <lineage>
        <taxon>Bacteria</taxon>
        <taxon>Pseudomonadati</taxon>
        <taxon>Pseudomonadota</taxon>
        <taxon>Alphaproteobacteria</taxon>
        <taxon>Sphingomonadales</taxon>
        <taxon>Sphingomonadaceae</taxon>
        <taxon>Sphingomonas</taxon>
    </lineage>
</organism>
<evidence type="ECO:0000313" key="1">
    <source>
        <dbReference type="EMBL" id="MBB4101109.1"/>
    </source>
</evidence>
<comment type="caution">
    <text evidence="1">The sequence shown here is derived from an EMBL/GenBank/DDBJ whole genome shotgun (WGS) entry which is preliminary data.</text>
</comment>
<reference evidence="1 2" key="1">
    <citation type="submission" date="2020-08" db="EMBL/GenBank/DDBJ databases">
        <title>Genomic Encyclopedia of Type Strains, Phase IV (KMG-IV): sequencing the most valuable type-strain genomes for metagenomic binning, comparative biology and taxonomic classification.</title>
        <authorList>
            <person name="Goeker M."/>
        </authorList>
    </citation>
    <scope>NUCLEOTIDE SEQUENCE [LARGE SCALE GENOMIC DNA]</scope>
    <source>
        <strain evidence="1 2">DSM 101806</strain>
    </source>
</reference>
<dbReference type="AlphaFoldDB" id="A0A7W6NZX8"/>
<dbReference type="EMBL" id="JACIEH010000005">
    <property type="protein sequence ID" value="MBB4101109.1"/>
    <property type="molecule type" value="Genomic_DNA"/>
</dbReference>